<feature type="transmembrane region" description="Helical" evidence="5">
    <location>
        <begin position="110"/>
        <end position="129"/>
    </location>
</feature>
<evidence type="ECO:0000259" key="6">
    <source>
        <dbReference type="PROSITE" id="PS50850"/>
    </source>
</evidence>
<dbReference type="OrthoDB" id="9810941at2"/>
<dbReference type="Gene3D" id="1.20.1250.20">
    <property type="entry name" value="MFS general substrate transporter like domains"/>
    <property type="match status" value="2"/>
</dbReference>
<evidence type="ECO:0000256" key="1">
    <source>
        <dbReference type="ARBA" id="ARBA00004141"/>
    </source>
</evidence>
<dbReference type="InterPro" id="IPR036259">
    <property type="entry name" value="MFS_trans_sf"/>
</dbReference>
<keyword evidence="4 5" id="KW-0472">Membrane</keyword>
<evidence type="ECO:0000313" key="7">
    <source>
        <dbReference type="EMBL" id="RKF07469.1"/>
    </source>
</evidence>
<dbReference type="EMBL" id="QFWV02000004">
    <property type="protein sequence ID" value="RKF07469.1"/>
    <property type="molecule type" value="Genomic_DNA"/>
</dbReference>
<evidence type="ECO:0000256" key="3">
    <source>
        <dbReference type="ARBA" id="ARBA00022989"/>
    </source>
</evidence>
<sequence>MSTVQTSASGMPPDIRRLKLARLAVFAAFFVNGFMVGHWATKIPVLVERLGISEAVLGRLIVLFGIGAVIALIGGAWMVTRLGSVAVVRWTSVLLAPSLVLLTLAPSLPAAALALLWLGTFLGAMDNAMNANGIGVEKAAGRPAMSSFHGFWSLGGMVGGLTGGAMIVTLGEMGHALAVGAIGLAVALWAWRQYRPDEFGVDASETGEARTPRRTGIPREAGIYGLGILTLLAFAPEGTVIDWSALYLRDELGAPLVVSGYAFAAFSATMAAVRFLGDGLRARFGDRRIFLASSAVAATGLAIAGTAPGFLVACAGFFIAGLGMANMVPILFSAAGAYPGLPPAVAIAVITTFGYAGLLFMPAFVGALAETFSLALVFTGWSLIVLAVGASSLVIGYLPSRSSGSADSVSARKS</sequence>
<evidence type="ECO:0000256" key="5">
    <source>
        <dbReference type="SAM" id="Phobius"/>
    </source>
</evidence>
<proteinExistence type="predicted"/>
<dbReference type="AlphaFoldDB" id="A0A3A8AEJ2"/>
<comment type="caution">
    <text evidence="7">The sequence shown here is derived from an EMBL/GenBank/DDBJ whole genome shotgun (WGS) entry which is preliminary data.</text>
</comment>
<comment type="subcellular location">
    <subcellularLocation>
        <location evidence="1">Membrane</location>
        <topology evidence="1">Multi-pass membrane protein</topology>
    </subcellularLocation>
</comment>
<gene>
    <name evidence="7" type="ORF">DEM25_006615</name>
</gene>
<keyword evidence="2 5" id="KW-0812">Transmembrane</keyword>
<feature type="transmembrane region" description="Helical" evidence="5">
    <location>
        <begin position="344"/>
        <end position="369"/>
    </location>
</feature>
<dbReference type="GO" id="GO:0022857">
    <property type="term" value="F:transmembrane transporter activity"/>
    <property type="evidence" value="ECO:0007669"/>
    <property type="project" value="InterPro"/>
</dbReference>
<dbReference type="GO" id="GO:0016020">
    <property type="term" value="C:membrane"/>
    <property type="evidence" value="ECO:0007669"/>
    <property type="project" value="UniProtKB-SubCell"/>
</dbReference>
<name>A0A3A8AEJ2_9HYPH</name>
<feature type="transmembrane region" description="Helical" evidence="5">
    <location>
        <begin position="288"/>
        <end position="304"/>
    </location>
</feature>
<feature type="transmembrane region" description="Helical" evidence="5">
    <location>
        <begin position="223"/>
        <end position="246"/>
    </location>
</feature>
<evidence type="ECO:0000313" key="8">
    <source>
        <dbReference type="Proteomes" id="UP000246132"/>
    </source>
</evidence>
<evidence type="ECO:0000256" key="4">
    <source>
        <dbReference type="ARBA" id="ARBA00023136"/>
    </source>
</evidence>
<keyword evidence="8" id="KW-1185">Reference proteome</keyword>
<feature type="transmembrane region" description="Helical" evidence="5">
    <location>
        <begin position="60"/>
        <end position="79"/>
    </location>
</feature>
<dbReference type="InterPro" id="IPR051788">
    <property type="entry name" value="MFS_Transporter"/>
</dbReference>
<feature type="transmembrane region" description="Helical" evidence="5">
    <location>
        <begin position="150"/>
        <end position="168"/>
    </location>
</feature>
<dbReference type="Proteomes" id="UP000246132">
    <property type="component" value="Unassembled WGS sequence"/>
</dbReference>
<dbReference type="Pfam" id="PF07690">
    <property type="entry name" value="MFS_1"/>
    <property type="match status" value="1"/>
</dbReference>
<dbReference type="PANTHER" id="PTHR23514:SF13">
    <property type="entry name" value="INNER MEMBRANE PROTEIN YBJJ"/>
    <property type="match status" value="1"/>
</dbReference>
<feature type="transmembrane region" description="Helical" evidence="5">
    <location>
        <begin position="20"/>
        <end position="40"/>
    </location>
</feature>
<dbReference type="InterPro" id="IPR020846">
    <property type="entry name" value="MFS_dom"/>
</dbReference>
<dbReference type="SUPFAM" id="SSF103473">
    <property type="entry name" value="MFS general substrate transporter"/>
    <property type="match status" value="1"/>
</dbReference>
<evidence type="ECO:0000256" key="2">
    <source>
        <dbReference type="ARBA" id="ARBA00022692"/>
    </source>
</evidence>
<feature type="transmembrane region" description="Helical" evidence="5">
    <location>
        <begin position="174"/>
        <end position="191"/>
    </location>
</feature>
<feature type="transmembrane region" description="Helical" evidence="5">
    <location>
        <begin position="375"/>
        <end position="398"/>
    </location>
</feature>
<protein>
    <submittedName>
        <fullName evidence="7">MFS transporter</fullName>
    </submittedName>
</protein>
<feature type="transmembrane region" description="Helical" evidence="5">
    <location>
        <begin position="252"/>
        <end position="276"/>
    </location>
</feature>
<dbReference type="PANTHER" id="PTHR23514">
    <property type="entry name" value="BYPASS OF STOP CODON PROTEIN 6"/>
    <property type="match status" value="1"/>
</dbReference>
<dbReference type="PROSITE" id="PS50850">
    <property type="entry name" value="MFS"/>
    <property type="match status" value="1"/>
</dbReference>
<dbReference type="CDD" id="cd17393">
    <property type="entry name" value="MFS_MosC_like"/>
    <property type="match status" value="1"/>
</dbReference>
<organism evidence="7 8">
    <name type="scientific">Oceaniradius stylonematis</name>
    <dbReference type="NCBI Taxonomy" id="2184161"/>
    <lineage>
        <taxon>Bacteria</taxon>
        <taxon>Pseudomonadati</taxon>
        <taxon>Pseudomonadota</taxon>
        <taxon>Alphaproteobacteria</taxon>
        <taxon>Hyphomicrobiales</taxon>
        <taxon>Ahrensiaceae</taxon>
        <taxon>Oceaniradius</taxon>
    </lineage>
</organism>
<dbReference type="InterPro" id="IPR011701">
    <property type="entry name" value="MFS"/>
</dbReference>
<accession>A0A3A8AEJ2</accession>
<feature type="transmembrane region" description="Helical" evidence="5">
    <location>
        <begin position="310"/>
        <end position="332"/>
    </location>
</feature>
<keyword evidence="3 5" id="KW-1133">Transmembrane helix</keyword>
<reference evidence="7 8" key="1">
    <citation type="journal article" date="2018" name="Int. J. Syst. Bacteriol.">
        <title>Oceaniradius stylonemae gen. nov., sp. nov., isolated from a red alga, Stylonema cornu-cervi.</title>
        <authorList>
            <person name="Jeong S."/>
        </authorList>
    </citation>
    <scope>NUCLEOTIDE SEQUENCE [LARGE SCALE GENOMIC DNA]</scope>
    <source>
        <strain evidence="7 8">StC1</strain>
    </source>
</reference>
<dbReference type="RefSeq" id="WP_109765731.1">
    <property type="nucleotide sequence ID" value="NZ_QFWV02000004.1"/>
</dbReference>
<feature type="domain" description="Major facilitator superfamily (MFS) profile" evidence="6">
    <location>
        <begin position="21"/>
        <end position="402"/>
    </location>
</feature>